<gene>
    <name evidence="2" type="ORF">ACFOLH_02925</name>
</gene>
<organism evidence="2 3">
    <name type="scientific">Aquipuribacter hungaricus</name>
    <dbReference type="NCBI Taxonomy" id="545624"/>
    <lineage>
        <taxon>Bacteria</taxon>
        <taxon>Bacillati</taxon>
        <taxon>Actinomycetota</taxon>
        <taxon>Actinomycetes</taxon>
        <taxon>Micrococcales</taxon>
        <taxon>Intrasporangiaceae</taxon>
        <taxon>Aquipuribacter</taxon>
    </lineage>
</organism>
<dbReference type="InterPro" id="IPR028087">
    <property type="entry name" value="Tad_N"/>
</dbReference>
<dbReference type="Pfam" id="PF13400">
    <property type="entry name" value="Tad"/>
    <property type="match status" value="1"/>
</dbReference>
<dbReference type="RefSeq" id="WP_340288732.1">
    <property type="nucleotide sequence ID" value="NZ_JBBEOI010000003.1"/>
</dbReference>
<reference evidence="3" key="1">
    <citation type="journal article" date="2019" name="Int. J. Syst. Evol. Microbiol.">
        <title>The Global Catalogue of Microorganisms (GCM) 10K type strain sequencing project: providing services to taxonomists for standard genome sequencing and annotation.</title>
        <authorList>
            <consortium name="The Broad Institute Genomics Platform"/>
            <consortium name="The Broad Institute Genome Sequencing Center for Infectious Disease"/>
            <person name="Wu L."/>
            <person name="Ma J."/>
        </authorList>
    </citation>
    <scope>NUCLEOTIDE SEQUENCE [LARGE SCALE GENOMIC DNA]</scope>
    <source>
        <strain evidence="3">NCAIM B.02333</strain>
    </source>
</reference>
<sequence>MWTLLMAPALLFGTGLVVDGGRAITTRQEVIGLASEGARAAVDRMDVAGFRDQGAVRAVAPGAAQAAACTWIAQYRPDASCSAVAGPDGQVNVTVTLTYQPVLLGAVGVGPQVVSATAGARPAIGDTQEVSIP</sequence>
<comment type="caution">
    <text evidence="2">The sequence shown here is derived from an EMBL/GenBank/DDBJ whole genome shotgun (WGS) entry which is preliminary data.</text>
</comment>
<accession>A0ABV7WD41</accession>
<evidence type="ECO:0000313" key="3">
    <source>
        <dbReference type="Proteomes" id="UP001595685"/>
    </source>
</evidence>
<feature type="domain" description="Putative Flp pilus-assembly TadG-like N-terminal" evidence="1">
    <location>
        <begin position="1"/>
        <end position="43"/>
    </location>
</feature>
<name>A0ABV7WD41_9MICO</name>
<dbReference type="Proteomes" id="UP001595685">
    <property type="component" value="Unassembled WGS sequence"/>
</dbReference>
<evidence type="ECO:0000259" key="1">
    <source>
        <dbReference type="Pfam" id="PF13400"/>
    </source>
</evidence>
<protein>
    <submittedName>
        <fullName evidence="2">Pilus assembly protein TadG-related protein</fullName>
    </submittedName>
</protein>
<proteinExistence type="predicted"/>
<dbReference type="EMBL" id="JBHRWW010000001">
    <property type="protein sequence ID" value="MFC3687289.1"/>
    <property type="molecule type" value="Genomic_DNA"/>
</dbReference>
<keyword evidence="3" id="KW-1185">Reference proteome</keyword>
<evidence type="ECO:0000313" key="2">
    <source>
        <dbReference type="EMBL" id="MFC3687289.1"/>
    </source>
</evidence>